<keyword evidence="1" id="KW-1133">Transmembrane helix</keyword>
<protein>
    <submittedName>
        <fullName evidence="2">Uncharacterized protein</fullName>
    </submittedName>
</protein>
<evidence type="ECO:0000313" key="3">
    <source>
        <dbReference type="Proteomes" id="UP000325105"/>
    </source>
</evidence>
<sequence length="49" mass="5753">MLNFLALQVLFKGIQKEKALCQFKQKAHLVILYCPYMPIMAIMIVWLLV</sequence>
<proteinExistence type="predicted"/>
<evidence type="ECO:0000313" key="2">
    <source>
        <dbReference type="EMBL" id="TYP89410.1"/>
    </source>
</evidence>
<keyword evidence="1" id="KW-0812">Transmembrane</keyword>
<organism evidence="2 3">
    <name type="scientific">Sphingobacterium allocomposti</name>
    <dbReference type="NCBI Taxonomy" id="415956"/>
    <lineage>
        <taxon>Bacteria</taxon>
        <taxon>Pseudomonadati</taxon>
        <taxon>Bacteroidota</taxon>
        <taxon>Sphingobacteriia</taxon>
        <taxon>Sphingobacteriales</taxon>
        <taxon>Sphingobacteriaceae</taxon>
        <taxon>Sphingobacterium</taxon>
    </lineage>
</organism>
<dbReference type="EMBL" id="VNHX01000027">
    <property type="protein sequence ID" value="TYP89410.1"/>
    <property type="molecule type" value="Genomic_DNA"/>
</dbReference>
<comment type="caution">
    <text evidence="2">The sequence shown here is derived from an EMBL/GenBank/DDBJ whole genome shotgun (WGS) entry which is preliminary data.</text>
</comment>
<evidence type="ECO:0000256" key="1">
    <source>
        <dbReference type="SAM" id="Phobius"/>
    </source>
</evidence>
<keyword evidence="1" id="KW-0472">Membrane</keyword>
<feature type="transmembrane region" description="Helical" evidence="1">
    <location>
        <begin position="29"/>
        <end position="48"/>
    </location>
</feature>
<keyword evidence="3" id="KW-1185">Reference proteome</keyword>
<accession>A0A5S5D055</accession>
<dbReference type="AlphaFoldDB" id="A0A5S5D055"/>
<name>A0A5S5D055_9SPHI</name>
<dbReference type="Proteomes" id="UP000325105">
    <property type="component" value="Unassembled WGS sequence"/>
</dbReference>
<gene>
    <name evidence="2" type="ORF">BC792_12711</name>
</gene>
<reference evidence="2 3" key="1">
    <citation type="submission" date="2019-07" db="EMBL/GenBank/DDBJ databases">
        <title>Genomic Encyclopedia of Archaeal and Bacterial Type Strains, Phase II (KMG-II): from individual species to whole genera.</title>
        <authorList>
            <person name="Goeker M."/>
        </authorList>
    </citation>
    <scope>NUCLEOTIDE SEQUENCE [LARGE SCALE GENOMIC DNA]</scope>
    <source>
        <strain evidence="2 3">DSM 18850</strain>
    </source>
</reference>